<dbReference type="Proteomes" id="UP000298484">
    <property type="component" value="Unassembled WGS sequence"/>
</dbReference>
<dbReference type="RefSeq" id="WP_135110750.1">
    <property type="nucleotide sequence ID" value="NZ_SRHY01000028.1"/>
</dbReference>
<dbReference type="NCBIfam" id="NF045542">
    <property type="entry name" value="Clp_rel_HeadMat"/>
    <property type="match status" value="1"/>
</dbReference>
<name>A0A4Y9A8N2_9BACI</name>
<dbReference type="PRINTS" id="PR00127">
    <property type="entry name" value="CLPPROTEASEP"/>
</dbReference>
<evidence type="ECO:0000256" key="7">
    <source>
        <dbReference type="SAM" id="MobiDB-lite"/>
    </source>
</evidence>
<keyword evidence="2" id="KW-0963">Cytoplasm</keyword>
<dbReference type="InterPro" id="IPR029045">
    <property type="entry name" value="ClpP/crotonase-like_dom_sf"/>
</dbReference>
<dbReference type="InterPro" id="IPR001907">
    <property type="entry name" value="ClpP"/>
</dbReference>
<accession>A0A4Y9A8N2</accession>
<organism evidence="8 9">
    <name type="scientific">Lentibacillus salicampi</name>
    <dbReference type="NCBI Taxonomy" id="175306"/>
    <lineage>
        <taxon>Bacteria</taxon>
        <taxon>Bacillati</taxon>
        <taxon>Bacillota</taxon>
        <taxon>Bacilli</taxon>
        <taxon>Bacillales</taxon>
        <taxon>Bacillaceae</taxon>
        <taxon>Lentibacillus</taxon>
    </lineage>
</organism>
<evidence type="ECO:0000256" key="6">
    <source>
        <dbReference type="RuleBase" id="RU003567"/>
    </source>
</evidence>
<sequence length="249" mass="28091">MKKISIRGPIVSNNVHWIYELFDIDATSPRKVQKELEDANGQDIEVEVNSGGGSVFDGSEIYTSLKEHKANVTVKIMGLAASAASFIAMAGDKILMSPTSQMMMHNASSIAIGDYRDFDHESGVLQNVNQTIANAYRMKSGMSDEKLLKMMDNETWLTPQQALESKLADEIMFEQSGPQFVASTHHTGILPQQVIDKMMNDRFNQQQQDQQQQNEPTNQSSLDDDNPEEDFYMHNLRKKKLEILNKEVM</sequence>
<dbReference type="GO" id="GO:0009368">
    <property type="term" value="C:endopeptidase Clp complex"/>
    <property type="evidence" value="ECO:0007669"/>
    <property type="project" value="TreeGrafter"/>
</dbReference>
<evidence type="ECO:0000313" key="8">
    <source>
        <dbReference type="EMBL" id="TFJ92143.1"/>
    </source>
</evidence>
<feature type="region of interest" description="Disordered" evidence="7">
    <location>
        <begin position="203"/>
        <end position="229"/>
    </location>
</feature>
<keyword evidence="9" id="KW-1185">Reference proteome</keyword>
<dbReference type="SUPFAM" id="SSF52096">
    <property type="entry name" value="ClpP/crotonase"/>
    <property type="match status" value="1"/>
</dbReference>
<dbReference type="Gene3D" id="3.90.226.10">
    <property type="entry name" value="2-enoyl-CoA Hydratase, Chain A, domain 1"/>
    <property type="match status" value="1"/>
</dbReference>
<evidence type="ECO:0000256" key="4">
    <source>
        <dbReference type="ARBA" id="ARBA00022801"/>
    </source>
</evidence>
<dbReference type="EMBL" id="SRHY01000028">
    <property type="protein sequence ID" value="TFJ92143.1"/>
    <property type="molecule type" value="Genomic_DNA"/>
</dbReference>
<evidence type="ECO:0000256" key="1">
    <source>
        <dbReference type="ARBA" id="ARBA00007039"/>
    </source>
</evidence>
<dbReference type="InterPro" id="IPR023562">
    <property type="entry name" value="ClpP/TepA"/>
</dbReference>
<dbReference type="PANTHER" id="PTHR10381:SF70">
    <property type="entry name" value="ATP-DEPENDENT CLP PROTEASE PROTEOLYTIC SUBUNIT"/>
    <property type="match status" value="1"/>
</dbReference>
<dbReference type="CDD" id="cd07016">
    <property type="entry name" value="S14_ClpP_1"/>
    <property type="match status" value="1"/>
</dbReference>
<protein>
    <recommendedName>
        <fullName evidence="6">ATP-dependent Clp protease proteolytic subunit</fullName>
    </recommendedName>
</protein>
<dbReference type="GO" id="GO:0004252">
    <property type="term" value="F:serine-type endopeptidase activity"/>
    <property type="evidence" value="ECO:0007669"/>
    <property type="project" value="InterPro"/>
</dbReference>
<gene>
    <name evidence="8" type="ORF">E4U82_13770</name>
</gene>
<keyword evidence="4" id="KW-0378">Hydrolase</keyword>
<keyword evidence="5" id="KW-0720">Serine protease</keyword>
<dbReference type="Pfam" id="PF00574">
    <property type="entry name" value="CLP_protease"/>
    <property type="match status" value="1"/>
</dbReference>
<dbReference type="GO" id="GO:0006515">
    <property type="term" value="P:protein quality control for misfolded or incompletely synthesized proteins"/>
    <property type="evidence" value="ECO:0007669"/>
    <property type="project" value="TreeGrafter"/>
</dbReference>
<proteinExistence type="inferred from homology"/>
<dbReference type="PANTHER" id="PTHR10381">
    <property type="entry name" value="ATP-DEPENDENT CLP PROTEASE PROTEOLYTIC SUBUNIT"/>
    <property type="match status" value="1"/>
</dbReference>
<comment type="caution">
    <text evidence="8">The sequence shown here is derived from an EMBL/GenBank/DDBJ whole genome shotgun (WGS) entry which is preliminary data.</text>
</comment>
<reference evidence="8 9" key="1">
    <citation type="submission" date="2019-03" db="EMBL/GenBank/DDBJ databases">
        <title>Genome sequence of Lentibacillus salicampi ATCC BAA-719.</title>
        <authorList>
            <person name="Maclea K.S."/>
            <person name="Simoes Junior M."/>
        </authorList>
    </citation>
    <scope>NUCLEOTIDE SEQUENCE [LARGE SCALE GENOMIC DNA]</scope>
    <source>
        <strain evidence="8 9">ATCC BAA-719</strain>
    </source>
</reference>
<evidence type="ECO:0000313" key="9">
    <source>
        <dbReference type="Proteomes" id="UP000298484"/>
    </source>
</evidence>
<dbReference type="GO" id="GO:0004176">
    <property type="term" value="F:ATP-dependent peptidase activity"/>
    <property type="evidence" value="ECO:0007669"/>
    <property type="project" value="InterPro"/>
</dbReference>
<evidence type="ECO:0000256" key="2">
    <source>
        <dbReference type="ARBA" id="ARBA00022490"/>
    </source>
</evidence>
<evidence type="ECO:0000256" key="5">
    <source>
        <dbReference type="ARBA" id="ARBA00022825"/>
    </source>
</evidence>
<dbReference type="OrthoDB" id="9806592at2"/>
<comment type="similarity">
    <text evidence="1 6">Belongs to the peptidase S14 family.</text>
</comment>
<keyword evidence="3 8" id="KW-0645">Protease</keyword>
<dbReference type="GO" id="GO:0051117">
    <property type="term" value="F:ATPase binding"/>
    <property type="evidence" value="ECO:0007669"/>
    <property type="project" value="TreeGrafter"/>
</dbReference>
<dbReference type="AlphaFoldDB" id="A0A4Y9A8N2"/>
<evidence type="ECO:0000256" key="3">
    <source>
        <dbReference type="ARBA" id="ARBA00022670"/>
    </source>
</evidence>